<dbReference type="AlphaFoldDB" id="A0A437QCJ7"/>
<dbReference type="GO" id="GO:0102264">
    <property type="term" value="F:tRNA-dihydrouridine20 synthase activity"/>
    <property type="evidence" value="ECO:0007669"/>
    <property type="project" value="UniProtKB-EC"/>
</dbReference>
<keyword evidence="16" id="KW-1185">Reference proteome</keyword>
<comment type="similarity">
    <text evidence="11">Belongs to the dus family.</text>
</comment>
<feature type="domain" description="DUS-like FMN-binding" evidence="14">
    <location>
        <begin position="13"/>
        <end position="319"/>
    </location>
</feature>
<evidence type="ECO:0000256" key="13">
    <source>
        <dbReference type="PIRSR" id="PIRSR006621-2"/>
    </source>
</evidence>
<evidence type="ECO:0000256" key="1">
    <source>
        <dbReference type="ARBA" id="ARBA00001917"/>
    </source>
</evidence>
<evidence type="ECO:0000256" key="5">
    <source>
        <dbReference type="ARBA" id="ARBA00022694"/>
    </source>
</evidence>
<comment type="catalytic activity">
    <reaction evidence="10">
        <text>5,6-dihydrouridine(20a) in tRNA + NADP(+) = uridine(20a) in tRNA + NADPH + H(+)</text>
        <dbReference type="Rhea" id="RHEA:53344"/>
        <dbReference type="Rhea" id="RHEA-COMP:13535"/>
        <dbReference type="Rhea" id="RHEA-COMP:13536"/>
        <dbReference type="ChEBI" id="CHEBI:15378"/>
        <dbReference type="ChEBI" id="CHEBI:57783"/>
        <dbReference type="ChEBI" id="CHEBI:58349"/>
        <dbReference type="ChEBI" id="CHEBI:65315"/>
        <dbReference type="ChEBI" id="CHEBI:74443"/>
    </reaction>
</comment>
<dbReference type="InterPro" id="IPR001269">
    <property type="entry name" value="DUS_fam"/>
</dbReference>
<dbReference type="Gene3D" id="1.20.120.1460">
    <property type="match status" value="1"/>
</dbReference>
<keyword evidence="6 10" id="KW-0521">NADP</keyword>
<evidence type="ECO:0000256" key="12">
    <source>
        <dbReference type="PIRSR" id="PIRSR006621-1"/>
    </source>
</evidence>
<dbReference type="PANTHER" id="PTHR42907">
    <property type="entry name" value="FMN-LINKED OXIDOREDUCTASES SUPERFAMILY PROTEIN"/>
    <property type="match status" value="1"/>
</dbReference>
<dbReference type="InterPro" id="IPR035587">
    <property type="entry name" value="DUS-like_FMN-bd"/>
</dbReference>
<feature type="binding site" evidence="10 13">
    <location>
        <begin position="15"/>
        <end position="17"/>
    </location>
    <ligand>
        <name>FMN</name>
        <dbReference type="ChEBI" id="CHEBI:58210"/>
    </ligand>
</feature>
<keyword evidence="5 10" id="KW-0819">tRNA processing</keyword>
<dbReference type="NCBIfam" id="NF008774">
    <property type="entry name" value="PRK11815.1"/>
    <property type="match status" value="1"/>
</dbReference>
<dbReference type="GO" id="GO:0010181">
    <property type="term" value="F:FMN binding"/>
    <property type="evidence" value="ECO:0007669"/>
    <property type="project" value="UniProtKB-UniRule"/>
</dbReference>
<keyword evidence="13" id="KW-0547">Nucleotide-binding</keyword>
<keyword evidence="8 10" id="KW-0560">Oxidoreductase</keyword>
<dbReference type="Pfam" id="PF01207">
    <property type="entry name" value="Dus"/>
    <property type="match status" value="1"/>
</dbReference>
<evidence type="ECO:0000256" key="2">
    <source>
        <dbReference type="ARBA" id="ARBA00022555"/>
    </source>
</evidence>
<dbReference type="GO" id="GO:0102266">
    <property type="term" value="F:tRNA-dihydrouridine20a synthase activity"/>
    <property type="evidence" value="ECO:0007669"/>
    <property type="project" value="RHEA"/>
</dbReference>
<evidence type="ECO:0000313" key="16">
    <source>
        <dbReference type="Proteomes" id="UP000282818"/>
    </source>
</evidence>
<feature type="binding site" evidence="10 13">
    <location>
        <position position="169"/>
    </location>
    <ligand>
        <name>FMN</name>
        <dbReference type="ChEBI" id="CHEBI:58210"/>
    </ligand>
</feature>
<dbReference type="EMBL" id="SACQ01000001">
    <property type="protein sequence ID" value="RVU32280.1"/>
    <property type="molecule type" value="Genomic_DNA"/>
</dbReference>
<comment type="cofactor">
    <cofactor evidence="1 10 11 13">
        <name>FMN</name>
        <dbReference type="ChEBI" id="CHEBI:58210"/>
    </cofactor>
</comment>
<keyword evidence="2 10" id="KW-0820">tRNA-binding</keyword>
<name>A0A437QCJ7_9GAMM</name>
<dbReference type="RefSeq" id="WP_127692449.1">
    <property type="nucleotide sequence ID" value="NZ_SACQ01000001.1"/>
</dbReference>
<dbReference type="Proteomes" id="UP000282818">
    <property type="component" value="Unassembled WGS sequence"/>
</dbReference>
<evidence type="ECO:0000259" key="14">
    <source>
        <dbReference type="Pfam" id="PF01207"/>
    </source>
</evidence>
<keyword evidence="3 10" id="KW-0285">Flavoprotein</keyword>
<comment type="caution">
    <text evidence="15">The sequence shown here is derived from an EMBL/GenBank/DDBJ whole genome shotgun (WGS) entry which is preliminary data.</text>
</comment>
<comment type="catalytic activity">
    <reaction evidence="10">
        <text>5,6-dihydrouridine(20a) in tRNA + NAD(+) = uridine(20a) in tRNA + NADH + H(+)</text>
        <dbReference type="Rhea" id="RHEA:53348"/>
        <dbReference type="Rhea" id="RHEA-COMP:13535"/>
        <dbReference type="Rhea" id="RHEA-COMP:13536"/>
        <dbReference type="ChEBI" id="CHEBI:15378"/>
        <dbReference type="ChEBI" id="CHEBI:57540"/>
        <dbReference type="ChEBI" id="CHEBI:57945"/>
        <dbReference type="ChEBI" id="CHEBI:65315"/>
        <dbReference type="ChEBI" id="CHEBI:74443"/>
    </reaction>
</comment>
<comment type="catalytic activity">
    <reaction evidence="10">
        <text>5,6-dihydrouridine(20) in tRNA + NAD(+) = uridine(20) in tRNA + NADH + H(+)</text>
        <dbReference type="Rhea" id="RHEA:53340"/>
        <dbReference type="Rhea" id="RHEA-COMP:13533"/>
        <dbReference type="Rhea" id="RHEA-COMP:13534"/>
        <dbReference type="ChEBI" id="CHEBI:15378"/>
        <dbReference type="ChEBI" id="CHEBI:57540"/>
        <dbReference type="ChEBI" id="CHEBI:57945"/>
        <dbReference type="ChEBI" id="CHEBI:65315"/>
        <dbReference type="ChEBI" id="CHEBI:74443"/>
        <dbReference type="EC" id="1.3.1.91"/>
    </reaction>
</comment>
<sequence length="331" mass="37304">MNTRNTLNRRFCIAPMMDWTDRHCRAFHRTLSKHAVLYTEMVTTGAIIFGDQERHLAFNDTEHPVALQLGGSNPEELAKSCQIAERYGYDEINLNVGCPSDRVQNNMIGACLMAHPELVKDCMIAMREATQLPVTIKHRLGIDDLDNDQHLHNFVATVAESGCKTFIVHARKAILAGLSPKENRDVPPLQYDRVYKLKALFPDLEIIINGGIKTLSDSETHLQHVDGVMLGREAYHNPYLMADVDHTIYGAPSAEVSRSDILRNYVPYIEQQLSLGVPLNHISRHILGLFHGVRGGKQFRRHISEQAHKPGAMINVILDALDKVHEEPKKD</sequence>
<dbReference type="InterPro" id="IPR013785">
    <property type="entry name" value="Aldolase_TIM"/>
</dbReference>
<feature type="active site" description="Proton donor" evidence="10 12">
    <location>
        <position position="98"/>
    </location>
</feature>
<evidence type="ECO:0000256" key="7">
    <source>
        <dbReference type="ARBA" id="ARBA00022884"/>
    </source>
</evidence>
<evidence type="ECO:0000256" key="9">
    <source>
        <dbReference type="ARBA" id="ARBA00058013"/>
    </source>
</evidence>
<keyword evidence="7 10" id="KW-0694">RNA-binding</keyword>
<dbReference type="InterPro" id="IPR018517">
    <property type="entry name" value="tRNA_hU_synthase_CS"/>
</dbReference>
<feature type="site" description="Interacts with tRNA" evidence="10">
    <location>
        <position position="184"/>
    </location>
</feature>
<reference evidence="15 16" key="1">
    <citation type="submission" date="2019-01" db="EMBL/GenBank/DDBJ databases">
        <authorList>
            <person name="Chen W.-M."/>
        </authorList>
    </citation>
    <scope>NUCLEOTIDE SEQUENCE [LARGE SCALE GENOMIC DNA]</scope>
    <source>
        <strain evidence="15 16">HPM-16</strain>
    </source>
</reference>
<proteinExistence type="inferred from homology"/>
<gene>
    <name evidence="10 15" type="primary">dusA</name>
    <name evidence="15" type="ORF">EOE65_01110</name>
</gene>
<keyword evidence="4 10" id="KW-0288">FMN</keyword>
<feature type="site" description="Interacts with tRNA; defines subfamily-specific binding signature" evidence="10">
    <location>
        <position position="300"/>
    </location>
</feature>
<evidence type="ECO:0000256" key="6">
    <source>
        <dbReference type="ARBA" id="ARBA00022857"/>
    </source>
</evidence>
<evidence type="ECO:0000256" key="3">
    <source>
        <dbReference type="ARBA" id="ARBA00022630"/>
    </source>
</evidence>
<feature type="site" description="Interacts with tRNA" evidence="10">
    <location>
        <position position="95"/>
    </location>
</feature>
<comment type="similarity">
    <text evidence="10">Belongs to the Dus family. DusA subfamily.</text>
</comment>
<dbReference type="EC" id="1.3.1.91" evidence="10"/>
<dbReference type="NCBIfam" id="TIGR00742">
    <property type="entry name" value="yjbN"/>
    <property type="match status" value="1"/>
</dbReference>
<evidence type="ECO:0000256" key="8">
    <source>
        <dbReference type="ARBA" id="ARBA00023002"/>
    </source>
</evidence>
<feature type="site" description="Interacts with tRNA; defines subfamily-specific binding signature" evidence="10">
    <location>
        <position position="181"/>
    </location>
</feature>
<dbReference type="CDD" id="cd02801">
    <property type="entry name" value="DUS_like_FMN"/>
    <property type="match status" value="1"/>
</dbReference>
<comment type="caution">
    <text evidence="10">Lacks conserved residue(s) required for the propagation of feature annotation.</text>
</comment>
<dbReference type="FunFam" id="3.20.20.70:FF:000083">
    <property type="entry name" value="tRNA-dihydrouridine(20/20a) synthase"/>
    <property type="match status" value="1"/>
</dbReference>
<dbReference type="GO" id="GO:0050660">
    <property type="term" value="F:flavin adenine dinucleotide binding"/>
    <property type="evidence" value="ECO:0007669"/>
    <property type="project" value="InterPro"/>
</dbReference>
<dbReference type="GO" id="GO:0000049">
    <property type="term" value="F:tRNA binding"/>
    <property type="evidence" value="ECO:0007669"/>
    <property type="project" value="UniProtKB-UniRule"/>
</dbReference>
<evidence type="ECO:0000313" key="15">
    <source>
        <dbReference type="EMBL" id="RVU32280.1"/>
    </source>
</evidence>
<dbReference type="Gene3D" id="3.20.20.70">
    <property type="entry name" value="Aldolase class I"/>
    <property type="match status" value="1"/>
</dbReference>
<dbReference type="InterPro" id="IPR004653">
    <property type="entry name" value="DusA"/>
</dbReference>
<feature type="binding site" evidence="10 13">
    <location>
        <position position="68"/>
    </location>
    <ligand>
        <name>FMN</name>
        <dbReference type="ChEBI" id="CHEBI:58210"/>
    </ligand>
</feature>
<feature type="binding site" evidence="10 13">
    <location>
        <position position="137"/>
    </location>
    <ligand>
        <name>FMN</name>
        <dbReference type="ChEBI" id="CHEBI:58210"/>
    </ligand>
</feature>
<dbReference type="PANTHER" id="PTHR42907:SF1">
    <property type="entry name" value="FMN-LINKED OXIDOREDUCTASES SUPERFAMILY PROTEIN"/>
    <property type="match status" value="1"/>
</dbReference>
<feature type="binding site" evidence="10 13">
    <location>
        <begin position="231"/>
        <end position="232"/>
    </location>
    <ligand>
        <name>FMN</name>
        <dbReference type="ChEBI" id="CHEBI:58210"/>
    </ligand>
</feature>
<evidence type="ECO:0000256" key="4">
    <source>
        <dbReference type="ARBA" id="ARBA00022643"/>
    </source>
</evidence>
<dbReference type="SUPFAM" id="SSF51395">
    <property type="entry name" value="FMN-linked oxidoreductases"/>
    <property type="match status" value="1"/>
</dbReference>
<dbReference type="PROSITE" id="PS01136">
    <property type="entry name" value="UPF0034"/>
    <property type="match status" value="1"/>
</dbReference>
<accession>A0A437QCJ7</accession>
<comment type="function">
    <text evidence="9 10">Catalyzes the synthesis of 5,6-dihydrouridine (D), a modified base found in the D-loop of most tRNAs, via the reduction of the C5-C6 double bond in target uridines. Specifically modifies U20 and U20a in tRNAs.</text>
</comment>
<dbReference type="PIRSF" id="PIRSF006621">
    <property type="entry name" value="Dus"/>
    <property type="match status" value="1"/>
</dbReference>
<organism evidence="15 16">
    <name type="scientific">Neptunomonas marina</name>
    <dbReference type="NCBI Taxonomy" id="1815562"/>
    <lineage>
        <taxon>Bacteria</taxon>
        <taxon>Pseudomonadati</taxon>
        <taxon>Pseudomonadota</taxon>
        <taxon>Gammaproteobacteria</taxon>
        <taxon>Oceanospirillales</taxon>
        <taxon>Oceanospirillaceae</taxon>
        <taxon>Neptunomonas</taxon>
    </lineage>
</organism>
<comment type="catalytic activity">
    <reaction evidence="10">
        <text>5,6-dihydrouridine(20) in tRNA + NADP(+) = uridine(20) in tRNA + NADPH + H(+)</text>
        <dbReference type="Rhea" id="RHEA:53336"/>
        <dbReference type="Rhea" id="RHEA-COMP:13533"/>
        <dbReference type="Rhea" id="RHEA-COMP:13534"/>
        <dbReference type="ChEBI" id="CHEBI:15378"/>
        <dbReference type="ChEBI" id="CHEBI:57783"/>
        <dbReference type="ChEBI" id="CHEBI:58349"/>
        <dbReference type="ChEBI" id="CHEBI:65315"/>
        <dbReference type="ChEBI" id="CHEBI:74443"/>
        <dbReference type="EC" id="1.3.1.91"/>
    </reaction>
</comment>
<feature type="binding site" evidence="10 13">
    <location>
        <begin position="209"/>
        <end position="211"/>
    </location>
    <ligand>
        <name>FMN</name>
        <dbReference type="ChEBI" id="CHEBI:58210"/>
    </ligand>
</feature>
<dbReference type="HAMAP" id="MF_02041">
    <property type="entry name" value="DusA_subfam"/>
    <property type="match status" value="1"/>
</dbReference>
<protein>
    <recommendedName>
        <fullName evidence="10">tRNA-dihydrouridine(20/20a) synthase</fullName>
        <ecNumber evidence="10">1.3.1.91</ecNumber>
    </recommendedName>
    <alternativeName>
        <fullName evidence="10">U20-specific dihydrouridine synthase</fullName>
        <shortName evidence="10">U20-specific Dus</shortName>
    </alternativeName>
    <alternativeName>
        <fullName evidence="10">tRNA-dihydrouridine synthase A</fullName>
    </alternativeName>
</protein>
<evidence type="ECO:0000256" key="11">
    <source>
        <dbReference type="PIRNR" id="PIRNR006621"/>
    </source>
</evidence>
<evidence type="ECO:0000256" key="10">
    <source>
        <dbReference type="HAMAP-Rule" id="MF_02041"/>
    </source>
</evidence>